<comment type="caution">
    <text evidence="3">The sequence shown here is derived from an EMBL/GenBank/DDBJ whole genome shotgun (WGS) entry which is preliminary data.</text>
</comment>
<evidence type="ECO:0000313" key="3">
    <source>
        <dbReference type="EMBL" id="RUL87286.1"/>
    </source>
</evidence>
<accession>A0A432MJH0</accession>
<feature type="transmembrane region" description="Helical" evidence="1">
    <location>
        <begin position="303"/>
        <end position="324"/>
    </location>
</feature>
<feature type="transmembrane region" description="Helical" evidence="1">
    <location>
        <begin position="278"/>
        <end position="297"/>
    </location>
</feature>
<dbReference type="Proteomes" id="UP000280296">
    <property type="component" value="Unassembled WGS sequence"/>
</dbReference>
<dbReference type="PANTHER" id="PTHR19353">
    <property type="entry name" value="FATTY ACID DESATURASE 2"/>
    <property type="match status" value="1"/>
</dbReference>
<dbReference type="Pfam" id="PF00487">
    <property type="entry name" value="FA_desaturase"/>
    <property type="match status" value="2"/>
</dbReference>
<organism evidence="3 4">
    <name type="scientific">Tautonia sociabilis</name>
    <dbReference type="NCBI Taxonomy" id="2080755"/>
    <lineage>
        <taxon>Bacteria</taxon>
        <taxon>Pseudomonadati</taxon>
        <taxon>Planctomycetota</taxon>
        <taxon>Planctomycetia</taxon>
        <taxon>Isosphaerales</taxon>
        <taxon>Isosphaeraceae</taxon>
        <taxon>Tautonia</taxon>
    </lineage>
</organism>
<keyword evidence="1" id="KW-0472">Membrane</keyword>
<dbReference type="GO" id="GO:0016020">
    <property type="term" value="C:membrane"/>
    <property type="evidence" value="ECO:0007669"/>
    <property type="project" value="TreeGrafter"/>
</dbReference>
<keyword evidence="1" id="KW-1133">Transmembrane helix</keyword>
<evidence type="ECO:0000313" key="4">
    <source>
        <dbReference type="Proteomes" id="UP000280296"/>
    </source>
</evidence>
<proteinExistence type="predicted"/>
<reference evidence="3 4" key="1">
    <citation type="submission" date="2018-12" db="EMBL/GenBank/DDBJ databases">
        <authorList>
            <person name="Toschakov S.V."/>
        </authorList>
    </citation>
    <scope>NUCLEOTIDE SEQUENCE [LARGE SCALE GENOMIC DNA]</scope>
    <source>
        <strain evidence="3 4">GM2012</strain>
    </source>
</reference>
<name>A0A432MJH0_9BACT</name>
<feature type="transmembrane region" description="Helical" evidence="1">
    <location>
        <begin position="213"/>
        <end position="232"/>
    </location>
</feature>
<feature type="transmembrane region" description="Helical" evidence="1">
    <location>
        <begin position="106"/>
        <end position="126"/>
    </location>
</feature>
<gene>
    <name evidence="3" type="ORF">TsocGM_12970</name>
</gene>
<protein>
    <recommendedName>
        <fullName evidence="2">Fatty acid desaturase domain-containing protein</fullName>
    </recommendedName>
</protein>
<dbReference type="PANTHER" id="PTHR19353:SF19">
    <property type="entry name" value="DELTA(5) FATTY ACID DESATURASE C-RELATED"/>
    <property type="match status" value="1"/>
</dbReference>
<feature type="transmembrane region" description="Helical" evidence="1">
    <location>
        <begin position="238"/>
        <end position="258"/>
    </location>
</feature>
<sequence length="430" mass="47248">MVMASMSRRPTFNAPGLRDRVKALRQVDNARSLACLAREYACLAAVIGGAVLFVESREAWGLSRWWNVPVIAAAIVLVGALQHRLAGIAHEASHFALLREKRVNDLAADLFCLFPLLSTIHFYRVFHLAHHQYTNDPDRDPDLQNLGPGKRSEEFPMPRARLLVTIYLAPLSAPLAFLRYQWAYVAVTILGIGKNVYVDRAGGGEGRAPLRRGTALGLSYVIGLVAALWVLHAVGRTAWLPAAGAIGLGAALAVLAMLPARALYRSPLRQPYGTRAAAAARLAYLTAAIVALGLLTAETGGKAAGYGMLLWFVPMGTSFMYFMYLRDVYQHSNADAGPLTNSRVFFCDPFSRWAVFVYGQGMHVPHHLFPAIPHHQLPRLHQLLMREHPDYARQVVECHGTFANRNGRPTILDVLTTPPADEWAGPRPLG</sequence>
<evidence type="ECO:0000259" key="2">
    <source>
        <dbReference type="Pfam" id="PF00487"/>
    </source>
</evidence>
<feature type="domain" description="Fatty acid desaturase" evidence="2">
    <location>
        <begin position="264"/>
        <end position="392"/>
    </location>
</feature>
<dbReference type="InterPro" id="IPR005804">
    <property type="entry name" value="FA_desaturase_dom"/>
</dbReference>
<keyword evidence="1" id="KW-0812">Transmembrane</keyword>
<dbReference type="InterPro" id="IPR012171">
    <property type="entry name" value="Fatty_acid_desaturase"/>
</dbReference>
<feature type="domain" description="Fatty acid desaturase" evidence="2">
    <location>
        <begin position="69"/>
        <end position="247"/>
    </location>
</feature>
<feature type="transmembrane region" description="Helical" evidence="1">
    <location>
        <begin position="66"/>
        <end position="85"/>
    </location>
</feature>
<evidence type="ECO:0000256" key="1">
    <source>
        <dbReference type="SAM" id="Phobius"/>
    </source>
</evidence>
<dbReference type="EMBL" id="RYZH01000023">
    <property type="protein sequence ID" value="RUL87286.1"/>
    <property type="molecule type" value="Genomic_DNA"/>
</dbReference>
<feature type="transmembrane region" description="Helical" evidence="1">
    <location>
        <begin position="35"/>
        <end position="54"/>
    </location>
</feature>
<dbReference type="AlphaFoldDB" id="A0A432MJH0"/>
<reference evidence="3 4" key="2">
    <citation type="submission" date="2019-01" db="EMBL/GenBank/DDBJ databases">
        <title>Tautonia sociabilis, a novel thermotolerant planctomycete of Isosphaeraceae family, isolated from a 4000 m deep subterranean habitat.</title>
        <authorList>
            <person name="Kovaleva O.L."/>
            <person name="Elcheninov A.G."/>
            <person name="Van Heerden E."/>
            <person name="Toshchakov S.V."/>
            <person name="Novikov A."/>
            <person name="Bonch-Osmolovskaya E.A."/>
            <person name="Kublanov I.V."/>
        </authorList>
    </citation>
    <scope>NUCLEOTIDE SEQUENCE [LARGE SCALE GENOMIC DNA]</scope>
    <source>
        <strain evidence="3 4">GM2012</strain>
    </source>
</reference>
<dbReference type="GO" id="GO:0008610">
    <property type="term" value="P:lipid biosynthetic process"/>
    <property type="evidence" value="ECO:0007669"/>
    <property type="project" value="UniProtKB-ARBA"/>
</dbReference>
<keyword evidence="4" id="KW-1185">Reference proteome</keyword>
<dbReference type="GO" id="GO:0016717">
    <property type="term" value="F:oxidoreductase activity, acting on paired donors, with oxidation of a pair of donors resulting in the reduction of molecular oxygen to two molecules of water"/>
    <property type="evidence" value="ECO:0007669"/>
    <property type="project" value="TreeGrafter"/>
</dbReference>
<feature type="transmembrane region" description="Helical" evidence="1">
    <location>
        <begin position="166"/>
        <end position="192"/>
    </location>
</feature>